<protein>
    <submittedName>
        <fullName evidence="1">Uncharacterized protein</fullName>
    </submittedName>
</protein>
<dbReference type="STRING" id="1797994.A2227_07885"/>
<proteinExistence type="predicted"/>
<organism evidence="1 2">
    <name type="scientific">Candidatus Falkowbacteria bacterium RIFOXYA2_FULL_47_19</name>
    <dbReference type="NCBI Taxonomy" id="1797994"/>
    <lineage>
        <taxon>Bacteria</taxon>
        <taxon>Candidatus Falkowiibacteriota</taxon>
    </lineage>
</organism>
<dbReference type="EMBL" id="MFGB01000022">
    <property type="protein sequence ID" value="OGF25289.1"/>
    <property type="molecule type" value="Genomic_DNA"/>
</dbReference>
<reference evidence="1 2" key="1">
    <citation type="journal article" date="2016" name="Nat. Commun.">
        <title>Thousands of microbial genomes shed light on interconnected biogeochemical processes in an aquifer system.</title>
        <authorList>
            <person name="Anantharaman K."/>
            <person name="Brown C.T."/>
            <person name="Hug L.A."/>
            <person name="Sharon I."/>
            <person name="Castelle C.J."/>
            <person name="Probst A.J."/>
            <person name="Thomas B.C."/>
            <person name="Singh A."/>
            <person name="Wilkins M.J."/>
            <person name="Karaoz U."/>
            <person name="Brodie E.L."/>
            <person name="Williams K.H."/>
            <person name="Hubbard S.S."/>
            <person name="Banfield J.F."/>
        </authorList>
    </citation>
    <scope>NUCLEOTIDE SEQUENCE [LARGE SCALE GENOMIC DNA]</scope>
</reference>
<evidence type="ECO:0000313" key="1">
    <source>
        <dbReference type="EMBL" id="OGF25289.1"/>
    </source>
</evidence>
<accession>A0A1F5SF48</accession>
<name>A0A1F5SF48_9BACT</name>
<dbReference type="AlphaFoldDB" id="A0A1F5SF48"/>
<dbReference type="Proteomes" id="UP000178367">
    <property type="component" value="Unassembled WGS sequence"/>
</dbReference>
<evidence type="ECO:0000313" key="2">
    <source>
        <dbReference type="Proteomes" id="UP000178367"/>
    </source>
</evidence>
<sequence>MNYKLPADIEKALQSERVDSYILNDVYRQIEEKEKEKQVIDLSKIIINCLVKVKRKNIRLAGKINSRIGNSRIGSFCTLQTSLNKFPDVVNHPSVIYIAASR</sequence>
<gene>
    <name evidence="1" type="ORF">A2227_07885</name>
</gene>
<comment type="caution">
    <text evidence="1">The sequence shown here is derived from an EMBL/GenBank/DDBJ whole genome shotgun (WGS) entry which is preliminary data.</text>
</comment>